<dbReference type="PANTHER" id="PTHR32309">
    <property type="entry name" value="TYROSINE-PROTEIN KINASE"/>
    <property type="match status" value="1"/>
</dbReference>
<dbReference type="Proteomes" id="UP000739538">
    <property type="component" value="Unassembled WGS sequence"/>
</dbReference>
<keyword evidence="3" id="KW-0812">Transmembrane</keyword>
<dbReference type="EMBL" id="JAGQHS010000051">
    <property type="protein sequence ID" value="MCA9756400.1"/>
    <property type="molecule type" value="Genomic_DNA"/>
</dbReference>
<keyword evidence="3" id="KW-1133">Transmembrane helix</keyword>
<evidence type="ECO:0000313" key="5">
    <source>
        <dbReference type="Proteomes" id="UP000739538"/>
    </source>
</evidence>
<dbReference type="InterPro" id="IPR050445">
    <property type="entry name" value="Bact_polysacc_biosynth/exp"/>
</dbReference>
<protein>
    <recommendedName>
        <fullName evidence="6">Non-specific protein-tyrosine kinase</fullName>
    </recommendedName>
</protein>
<evidence type="ECO:0008006" key="6">
    <source>
        <dbReference type="Google" id="ProtNLM"/>
    </source>
</evidence>
<gene>
    <name evidence="4" type="ORF">KDA27_11415</name>
</gene>
<accession>A0A956NBX8</accession>
<reference evidence="4" key="2">
    <citation type="journal article" date="2021" name="Microbiome">
        <title>Successional dynamics and alternative stable states in a saline activated sludge microbial community over 9 years.</title>
        <authorList>
            <person name="Wang Y."/>
            <person name="Ye J."/>
            <person name="Ju F."/>
            <person name="Liu L."/>
            <person name="Boyd J.A."/>
            <person name="Deng Y."/>
            <person name="Parks D.H."/>
            <person name="Jiang X."/>
            <person name="Yin X."/>
            <person name="Woodcroft B.J."/>
            <person name="Tyson G.W."/>
            <person name="Hugenholtz P."/>
            <person name="Polz M.F."/>
            <person name="Zhang T."/>
        </authorList>
    </citation>
    <scope>NUCLEOTIDE SEQUENCE</scope>
    <source>
        <strain evidence="4">HKST-UBA02</strain>
    </source>
</reference>
<evidence type="ECO:0000313" key="4">
    <source>
        <dbReference type="EMBL" id="MCA9756400.1"/>
    </source>
</evidence>
<reference evidence="4" key="1">
    <citation type="submission" date="2020-04" db="EMBL/GenBank/DDBJ databases">
        <authorList>
            <person name="Zhang T."/>
        </authorList>
    </citation>
    <scope>NUCLEOTIDE SEQUENCE</scope>
    <source>
        <strain evidence="4">HKST-UBA02</strain>
    </source>
</reference>
<keyword evidence="2" id="KW-0067">ATP-binding</keyword>
<dbReference type="Gene3D" id="3.40.50.300">
    <property type="entry name" value="P-loop containing nucleotide triphosphate hydrolases"/>
    <property type="match status" value="1"/>
</dbReference>
<dbReference type="SUPFAM" id="SSF52540">
    <property type="entry name" value="P-loop containing nucleoside triphosphate hydrolases"/>
    <property type="match status" value="1"/>
</dbReference>
<feature type="transmembrane region" description="Helical" evidence="3">
    <location>
        <begin position="443"/>
        <end position="462"/>
    </location>
</feature>
<organism evidence="4 5">
    <name type="scientific">Eiseniibacteriota bacterium</name>
    <dbReference type="NCBI Taxonomy" id="2212470"/>
    <lineage>
        <taxon>Bacteria</taxon>
        <taxon>Candidatus Eiseniibacteriota</taxon>
    </lineage>
</organism>
<dbReference type="PANTHER" id="PTHR32309:SF31">
    <property type="entry name" value="CAPSULAR EXOPOLYSACCHARIDE FAMILY"/>
    <property type="match status" value="1"/>
</dbReference>
<dbReference type="InterPro" id="IPR027417">
    <property type="entry name" value="P-loop_NTPase"/>
</dbReference>
<evidence type="ECO:0000256" key="1">
    <source>
        <dbReference type="ARBA" id="ARBA00022741"/>
    </source>
</evidence>
<comment type="caution">
    <text evidence="4">The sequence shown here is derived from an EMBL/GenBank/DDBJ whole genome shotgun (WGS) entry which is preliminary data.</text>
</comment>
<proteinExistence type="predicted"/>
<name>A0A956NBX8_UNCEI</name>
<sequence>METQPRLKETVDLRSYGQLLWRRKWMVILPTLIAGVAGIILTMPRFMQPLYRCSATLSIELPTPLTRELSGMVANPSLMERLLRLENQVQSSDFLAKVIDNTGMRDDMDTKRWAEKNQKKYPDMSMDELISLRLERYLRQAIRLKTADEGNQIQVSAIDTEPDRCYRLVRSLCSGIIEASRSVHLDVLRSTEEYSQAQLLEWKRQLDDAEAKLETFQRNRAYGTVTPGLVGDANLTTANEQRRFAESDLTRVQGEAASIAARLRASGVSTAALDGLLQQDPLRGFLARGQKLERDYVRQTLSGTTGEMSPETIAIQVSRLLGDARAAAAGSVASLAPNGVGEATDYLVARLQTELARTRYNEFDQEIRKYQGRITSAPQASLEEQRLTQEVISLRQIYEAFEKQITTSQLTVALDQSKAGEKIAVVEPPQQPLKPFKPRRAPMIALGFIAGMAIGVLGAFVLEHHDQSFRDIRDTEERLGVRVVGTIPGIEGISKGAALEPEKQKLAYQDFLDDSPGYQEFRKAALAVLRAGPSGPRSLLITSARSEEGKSTASTCLALTLAKELPNERIVLVDLDARKPAISKRLGLELGPQDAGTILREQRWIDGVAQPWIRPNLAVLPMDNTSDASEYITKERVRWLLGELMQRYHRIIIDSPPNLPVPDPLVLGPEVDAVLMVVKAGTTPREMVRRSLDLQREFQDNVIGVLMNDMASALPYYYSYKHYGYGYGQKKQARG</sequence>
<evidence type="ECO:0000256" key="2">
    <source>
        <dbReference type="ARBA" id="ARBA00022840"/>
    </source>
</evidence>
<keyword evidence="3" id="KW-0472">Membrane</keyword>
<dbReference type="CDD" id="cd05387">
    <property type="entry name" value="BY-kinase"/>
    <property type="match status" value="1"/>
</dbReference>
<keyword evidence="1" id="KW-0547">Nucleotide-binding</keyword>
<dbReference type="AlphaFoldDB" id="A0A956NBX8"/>
<evidence type="ECO:0000256" key="3">
    <source>
        <dbReference type="SAM" id="Phobius"/>
    </source>
</evidence>
<feature type="transmembrane region" description="Helical" evidence="3">
    <location>
        <begin position="25"/>
        <end position="43"/>
    </location>
</feature>
<dbReference type="InterPro" id="IPR005702">
    <property type="entry name" value="Wzc-like_C"/>
</dbReference>